<evidence type="ECO:0000256" key="1">
    <source>
        <dbReference type="SAM" id="SignalP"/>
    </source>
</evidence>
<organism evidence="2 3">
    <name type="scientific">Fertoeibacter niger</name>
    <dbReference type="NCBI Taxonomy" id="2656921"/>
    <lineage>
        <taxon>Bacteria</taxon>
        <taxon>Pseudomonadati</taxon>
        <taxon>Pseudomonadota</taxon>
        <taxon>Alphaproteobacteria</taxon>
        <taxon>Rhodobacterales</taxon>
        <taxon>Paracoccaceae</taxon>
        <taxon>Fertoeibacter</taxon>
    </lineage>
</organism>
<keyword evidence="3" id="KW-1185">Reference proteome</keyword>
<feature type="chain" id="PRO_5036496226" evidence="1">
    <location>
        <begin position="21"/>
        <end position="144"/>
    </location>
</feature>
<sequence>MHRLKLSLLALILGAPAALAQDATTYPFEGSFDDAAFAVESAIIGKGLVIDYRSHVGDMLNRTGADVGSAVTVFDSADVFLFCSAVLSRKVMEADPLNIAHCPYGIFITDQNGQVAIGFRHLPEGPMQEVQALLDDIAREAVGE</sequence>
<dbReference type="Proteomes" id="UP000484076">
    <property type="component" value="Unassembled WGS sequence"/>
</dbReference>
<name>A0A8X8H3N2_9RHOB</name>
<reference evidence="2" key="1">
    <citation type="submission" date="2020-05" db="EMBL/GenBank/DDBJ databases">
        <title>Fertoebacter nigrum gen. nov., sp. nov., a new member of the family Rhodobacteraceae.</title>
        <authorList>
            <person name="Szuroczki S."/>
            <person name="Abbaszade G."/>
            <person name="Buni D."/>
            <person name="Schumann P."/>
            <person name="Toth E."/>
        </authorList>
    </citation>
    <scope>NUCLEOTIDE SEQUENCE</scope>
    <source>
        <strain evidence="2">RG-N-1a</strain>
    </source>
</reference>
<accession>A0A8X8H3N2</accession>
<dbReference type="AlphaFoldDB" id="A0A8X8H3N2"/>
<comment type="caution">
    <text evidence="2">The sequence shown here is derived from an EMBL/GenBank/DDBJ whole genome shotgun (WGS) entry which is preliminary data.</text>
</comment>
<dbReference type="RefSeq" id="WP_152827622.1">
    <property type="nucleotide sequence ID" value="NZ_WHUT02000009.1"/>
</dbReference>
<protein>
    <submittedName>
        <fullName evidence="2">DUF302 domain-containing protein</fullName>
    </submittedName>
</protein>
<dbReference type="SUPFAM" id="SSF103247">
    <property type="entry name" value="TT1751-like"/>
    <property type="match status" value="1"/>
</dbReference>
<evidence type="ECO:0000313" key="2">
    <source>
        <dbReference type="EMBL" id="NUB45734.1"/>
    </source>
</evidence>
<keyword evidence="1" id="KW-0732">Signal</keyword>
<proteinExistence type="predicted"/>
<gene>
    <name evidence="2" type="ORF">GEU84_015150</name>
</gene>
<dbReference type="EMBL" id="WHUT02000009">
    <property type="protein sequence ID" value="NUB45734.1"/>
    <property type="molecule type" value="Genomic_DNA"/>
</dbReference>
<feature type="signal peptide" evidence="1">
    <location>
        <begin position="1"/>
        <end position="20"/>
    </location>
</feature>
<dbReference type="InterPro" id="IPR035923">
    <property type="entry name" value="TT1751-like_sf"/>
</dbReference>
<evidence type="ECO:0000313" key="3">
    <source>
        <dbReference type="Proteomes" id="UP000484076"/>
    </source>
</evidence>
<dbReference type="Gene3D" id="3.30.310.70">
    <property type="entry name" value="TT1751-like domain"/>
    <property type="match status" value="1"/>
</dbReference>